<dbReference type="AlphaFoldDB" id="A0ABD1H4F0"/>
<dbReference type="EMBL" id="JBEAFC010000007">
    <property type="protein sequence ID" value="KAL1551299.1"/>
    <property type="molecule type" value="Genomic_DNA"/>
</dbReference>
<sequence>MALSYQSKKAVMVGCRIRIPRMGLIVSDNFVIEGHGDGRPGALLRRTARWRIPVKDLYTYSATCYLKDRYCLYSSFERRFTAYMYV</sequence>
<gene>
    <name evidence="1" type="ORF">AAHA92_19159</name>
</gene>
<protein>
    <submittedName>
        <fullName evidence="1">Uncharacterized protein</fullName>
    </submittedName>
</protein>
<comment type="caution">
    <text evidence="1">The sequence shown here is derived from an EMBL/GenBank/DDBJ whole genome shotgun (WGS) entry which is preliminary data.</text>
</comment>
<name>A0ABD1H4F0_SALDI</name>
<reference evidence="1 2" key="1">
    <citation type="submission" date="2024-06" db="EMBL/GenBank/DDBJ databases">
        <title>A chromosome level genome sequence of Diviner's sage (Salvia divinorum).</title>
        <authorList>
            <person name="Ford S.A."/>
            <person name="Ro D.-K."/>
            <person name="Ness R.W."/>
            <person name="Phillips M.A."/>
        </authorList>
    </citation>
    <scope>NUCLEOTIDE SEQUENCE [LARGE SCALE GENOMIC DNA]</scope>
    <source>
        <strain evidence="1">SAF-2024a</strain>
        <tissue evidence="1">Leaf</tissue>
    </source>
</reference>
<evidence type="ECO:0000313" key="1">
    <source>
        <dbReference type="EMBL" id="KAL1551299.1"/>
    </source>
</evidence>
<dbReference type="Proteomes" id="UP001567538">
    <property type="component" value="Unassembled WGS sequence"/>
</dbReference>
<evidence type="ECO:0000313" key="2">
    <source>
        <dbReference type="Proteomes" id="UP001567538"/>
    </source>
</evidence>
<accession>A0ABD1H4F0</accession>
<organism evidence="1 2">
    <name type="scientific">Salvia divinorum</name>
    <name type="common">Maria pastora</name>
    <name type="synonym">Diviner's sage</name>
    <dbReference type="NCBI Taxonomy" id="28513"/>
    <lineage>
        <taxon>Eukaryota</taxon>
        <taxon>Viridiplantae</taxon>
        <taxon>Streptophyta</taxon>
        <taxon>Embryophyta</taxon>
        <taxon>Tracheophyta</taxon>
        <taxon>Spermatophyta</taxon>
        <taxon>Magnoliopsida</taxon>
        <taxon>eudicotyledons</taxon>
        <taxon>Gunneridae</taxon>
        <taxon>Pentapetalae</taxon>
        <taxon>asterids</taxon>
        <taxon>lamiids</taxon>
        <taxon>Lamiales</taxon>
        <taxon>Lamiaceae</taxon>
        <taxon>Nepetoideae</taxon>
        <taxon>Mentheae</taxon>
        <taxon>Salviinae</taxon>
        <taxon>Salvia</taxon>
        <taxon>Salvia subgen. Calosphace</taxon>
    </lineage>
</organism>
<keyword evidence="2" id="KW-1185">Reference proteome</keyword>
<proteinExistence type="predicted"/>